<keyword evidence="3" id="KW-1185">Reference proteome</keyword>
<dbReference type="AlphaFoldDB" id="A0A7U9KM26"/>
<protein>
    <submittedName>
        <fullName evidence="2">Protein containing methyltransferase domain</fullName>
    </submittedName>
</protein>
<dbReference type="SUPFAM" id="SSF53335">
    <property type="entry name" value="S-adenosyl-L-methionine-dependent methyltransferases"/>
    <property type="match status" value="1"/>
</dbReference>
<evidence type="ECO:0000259" key="1">
    <source>
        <dbReference type="Pfam" id="PF08241"/>
    </source>
</evidence>
<sequence length="256" mass="29869">MKKILANKELYDSLINEVNEKFEGWDFIYLESTKRMQEFPLSWNYRNKVKTRMFGTSSLLDMGTGGGEFLSSLSPLPEYTCATEGYEPNIVIARKRLEPLGVKVYKVDDDESLPFSAETFDLIINRHESYFAREVERILKKQGTFITQQVGGLNDKEINELLGAPKSQYYNWNLETAVRELSEAGLKVTEQKEDIVKTRFYDIGAIVFYLKAIPWQVPDFTVEKYFERLKEINNLIQKEGYIDFTCHRFFIIANKQ</sequence>
<organism evidence="2 3">
    <name type="scientific">Anaerolinea thermolimosa</name>
    <dbReference type="NCBI Taxonomy" id="229919"/>
    <lineage>
        <taxon>Bacteria</taxon>
        <taxon>Bacillati</taxon>
        <taxon>Chloroflexota</taxon>
        <taxon>Anaerolineae</taxon>
        <taxon>Anaerolineales</taxon>
        <taxon>Anaerolineaceae</taxon>
        <taxon>Anaerolinea</taxon>
    </lineage>
</organism>
<gene>
    <name evidence="2" type="ORF">ATHL_03173</name>
</gene>
<dbReference type="Gene3D" id="3.40.50.150">
    <property type="entry name" value="Vaccinia Virus protein VP39"/>
    <property type="match status" value="1"/>
</dbReference>
<reference evidence="3" key="1">
    <citation type="submission" date="2015-07" db="EMBL/GenBank/DDBJ databases">
        <title>Draft Genome Sequences of Anaerolinea thermolimosa IMO-1, Bellilinea caldifistulae GOMI-1, Leptolinea tardivitalis YMTK-2, Levilinea saccharolytica KIBI-1,Longilinea arvoryzae KOME-1, Previously Described as Members of the Anaerolineaceae (Chloroflexi).</title>
        <authorList>
            <person name="Sekiguchi Y."/>
            <person name="Ohashi A."/>
            <person name="Matsuura N."/>
            <person name="Tourlousse M.D."/>
        </authorList>
    </citation>
    <scope>NUCLEOTIDE SEQUENCE [LARGE SCALE GENOMIC DNA]</scope>
    <source>
        <strain evidence="3">IMO-1</strain>
    </source>
</reference>
<dbReference type="PANTHER" id="PTHR43460">
    <property type="entry name" value="METHYLTRANSFERASE"/>
    <property type="match status" value="1"/>
</dbReference>
<dbReference type="Pfam" id="PF08241">
    <property type="entry name" value="Methyltransf_11"/>
    <property type="match status" value="1"/>
</dbReference>
<dbReference type="GO" id="GO:0032259">
    <property type="term" value="P:methylation"/>
    <property type="evidence" value="ECO:0007669"/>
    <property type="project" value="UniProtKB-KW"/>
</dbReference>
<name>A0A7U9KM26_9CHLR</name>
<evidence type="ECO:0000313" key="2">
    <source>
        <dbReference type="EMBL" id="GAP08271.1"/>
    </source>
</evidence>
<dbReference type="InterPro" id="IPR029063">
    <property type="entry name" value="SAM-dependent_MTases_sf"/>
</dbReference>
<keyword evidence="2" id="KW-0489">Methyltransferase</keyword>
<dbReference type="CDD" id="cd02440">
    <property type="entry name" value="AdoMet_MTases"/>
    <property type="match status" value="1"/>
</dbReference>
<dbReference type="GO" id="GO:0008757">
    <property type="term" value="F:S-adenosylmethionine-dependent methyltransferase activity"/>
    <property type="evidence" value="ECO:0007669"/>
    <property type="project" value="InterPro"/>
</dbReference>
<feature type="domain" description="Methyltransferase type 11" evidence="1">
    <location>
        <begin position="60"/>
        <end position="146"/>
    </location>
</feature>
<keyword evidence="2" id="KW-0808">Transferase</keyword>
<evidence type="ECO:0000313" key="3">
    <source>
        <dbReference type="Proteomes" id="UP000253922"/>
    </source>
</evidence>
<dbReference type="PANTHER" id="PTHR43460:SF1">
    <property type="entry name" value="METHYLTRANSFERASE TYPE 11 DOMAIN-CONTAINING PROTEIN"/>
    <property type="match status" value="1"/>
</dbReference>
<accession>A0A7U9KM26</accession>
<dbReference type="EMBL" id="DF967966">
    <property type="protein sequence ID" value="GAP08271.1"/>
    <property type="molecule type" value="Genomic_DNA"/>
</dbReference>
<dbReference type="InterPro" id="IPR013216">
    <property type="entry name" value="Methyltransf_11"/>
</dbReference>
<dbReference type="Proteomes" id="UP000253922">
    <property type="component" value="Unassembled WGS sequence"/>
</dbReference>
<dbReference type="InterPro" id="IPR052939">
    <property type="entry name" value="23S_rRNA_MeTrnsfrase_RlmA"/>
</dbReference>
<proteinExistence type="predicted"/>